<dbReference type="PROSITE" id="PS50222">
    <property type="entry name" value="EF_HAND_2"/>
    <property type="match status" value="2"/>
</dbReference>
<dbReference type="EMBL" id="HBGU01071555">
    <property type="protein sequence ID" value="CAD9533975.1"/>
    <property type="molecule type" value="Transcribed_RNA"/>
</dbReference>
<sequence>MPPASTKNQKLYVALKMFDVNGDGTLNRNELKALLSNKSPNGAPMTDDEIRKFLILFDKNGDGKISIAELTQAIGSEKEAKEIESGALRIQQARAKKRLGDPPAGHKLWYNGPSETRAHSTKVTYGTWGEVVGPSDSGLMMRMKFAYNIGMITNVYYSNLRRTSPKEGNGPNERK</sequence>
<feature type="domain" description="EF-hand" evidence="2">
    <location>
        <begin position="45"/>
        <end position="80"/>
    </location>
</feature>
<dbReference type="InterPro" id="IPR011992">
    <property type="entry name" value="EF-hand-dom_pair"/>
</dbReference>
<accession>A0A7S2J012</accession>
<keyword evidence="1" id="KW-0106">Calcium</keyword>
<evidence type="ECO:0000259" key="2">
    <source>
        <dbReference type="PROSITE" id="PS50222"/>
    </source>
</evidence>
<proteinExistence type="predicted"/>
<dbReference type="InterPro" id="IPR002048">
    <property type="entry name" value="EF_hand_dom"/>
</dbReference>
<dbReference type="CDD" id="cd00051">
    <property type="entry name" value="EFh"/>
    <property type="match status" value="1"/>
</dbReference>
<dbReference type="SUPFAM" id="SSF47473">
    <property type="entry name" value="EF-hand"/>
    <property type="match status" value="1"/>
</dbReference>
<dbReference type="SMART" id="SM00054">
    <property type="entry name" value="EFh"/>
    <property type="match status" value="2"/>
</dbReference>
<organism evidence="3">
    <name type="scientific">Haptolina brevifila</name>
    <dbReference type="NCBI Taxonomy" id="156173"/>
    <lineage>
        <taxon>Eukaryota</taxon>
        <taxon>Haptista</taxon>
        <taxon>Haptophyta</taxon>
        <taxon>Prymnesiophyceae</taxon>
        <taxon>Prymnesiales</taxon>
        <taxon>Prymnesiaceae</taxon>
        <taxon>Haptolina</taxon>
    </lineage>
</organism>
<gene>
    <name evidence="3" type="ORF">CBRE1094_LOCUS39054</name>
</gene>
<reference evidence="3" key="1">
    <citation type="submission" date="2021-01" db="EMBL/GenBank/DDBJ databases">
        <authorList>
            <person name="Corre E."/>
            <person name="Pelletier E."/>
            <person name="Niang G."/>
            <person name="Scheremetjew M."/>
            <person name="Finn R."/>
            <person name="Kale V."/>
            <person name="Holt S."/>
            <person name="Cochrane G."/>
            <person name="Meng A."/>
            <person name="Brown T."/>
            <person name="Cohen L."/>
        </authorList>
    </citation>
    <scope>NUCLEOTIDE SEQUENCE</scope>
    <source>
        <strain evidence="3">UTEX LB 985</strain>
    </source>
</reference>
<dbReference type="Gene3D" id="1.10.238.10">
    <property type="entry name" value="EF-hand"/>
    <property type="match status" value="1"/>
</dbReference>
<dbReference type="InterPro" id="IPR018247">
    <property type="entry name" value="EF_Hand_1_Ca_BS"/>
</dbReference>
<evidence type="ECO:0000313" key="3">
    <source>
        <dbReference type="EMBL" id="CAD9533975.1"/>
    </source>
</evidence>
<evidence type="ECO:0000256" key="1">
    <source>
        <dbReference type="ARBA" id="ARBA00022837"/>
    </source>
</evidence>
<dbReference type="PROSITE" id="PS00018">
    <property type="entry name" value="EF_HAND_1"/>
    <property type="match status" value="2"/>
</dbReference>
<dbReference type="GO" id="GO:0005509">
    <property type="term" value="F:calcium ion binding"/>
    <property type="evidence" value="ECO:0007669"/>
    <property type="project" value="InterPro"/>
</dbReference>
<name>A0A7S2J012_9EUKA</name>
<dbReference type="Pfam" id="PF13499">
    <property type="entry name" value="EF-hand_7"/>
    <property type="match status" value="1"/>
</dbReference>
<feature type="domain" description="EF-hand" evidence="2">
    <location>
        <begin position="6"/>
        <end position="41"/>
    </location>
</feature>
<dbReference type="AlphaFoldDB" id="A0A7S2J012"/>
<protein>
    <recommendedName>
        <fullName evidence="2">EF-hand domain-containing protein</fullName>
    </recommendedName>
</protein>